<evidence type="ECO:0000313" key="2">
    <source>
        <dbReference type="EMBL" id="CAH1002308.1"/>
    </source>
</evidence>
<keyword evidence="3" id="KW-1185">Reference proteome</keyword>
<evidence type="ECO:0008006" key="4">
    <source>
        <dbReference type="Google" id="ProtNLM"/>
    </source>
</evidence>
<evidence type="ECO:0000256" key="1">
    <source>
        <dbReference type="SAM" id="SignalP"/>
    </source>
</evidence>
<sequence length="348" mass="37643">MTMNFYTLPYFVSLLLLFSFTASGKPPGSAASCACEISKVNDKLSYSPACSVPEDICTLVLHEGVGAVDLTAFIDLRDVYIKFHDHTHPTLLASALVSKHTRLEVTDRNVRLDVVAGGAVVGSLVGPEIADYYNTAFLRLDLLVCLSINITLFSVDQPYTGACQFNTGGILPVTVTYFSAIAHPEGIALQWETADETDNDYYRLLRSTDATSFTHLTSISGRGTTGQVSTYHHLDRTPTSSATLYYQLEQVDFDGTVRQLGIRAVTMGEYHTPLVAYPNPISAAGDRLHLTGLPKEGPRRAVLRHTNGSSVSQLTIGPDGTLALPIGVRPGLYMLQVGTTTLRLSIAP</sequence>
<dbReference type="EMBL" id="CAKLPZ010000005">
    <property type="protein sequence ID" value="CAH1002308.1"/>
    <property type="molecule type" value="Genomic_DNA"/>
</dbReference>
<dbReference type="Proteomes" id="UP000837803">
    <property type="component" value="Unassembled WGS sequence"/>
</dbReference>
<dbReference type="Gene3D" id="2.60.40.10">
    <property type="entry name" value="Immunoglobulins"/>
    <property type="match status" value="1"/>
</dbReference>
<gene>
    <name evidence="2" type="ORF">LEM8419_03222</name>
</gene>
<feature type="chain" id="PRO_5046725584" description="T9SS type A sorting domain-containing protein" evidence="1">
    <location>
        <begin position="25"/>
        <end position="348"/>
    </location>
</feature>
<organism evidence="2 3">
    <name type="scientific">Neolewinella maritima</name>
    <dbReference type="NCBI Taxonomy" id="1383882"/>
    <lineage>
        <taxon>Bacteria</taxon>
        <taxon>Pseudomonadati</taxon>
        <taxon>Bacteroidota</taxon>
        <taxon>Saprospiria</taxon>
        <taxon>Saprospirales</taxon>
        <taxon>Lewinellaceae</taxon>
        <taxon>Neolewinella</taxon>
    </lineage>
</organism>
<name>A0ABM9B4N5_9BACT</name>
<proteinExistence type="predicted"/>
<keyword evidence="1" id="KW-0732">Signal</keyword>
<reference evidence="2" key="1">
    <citation type="submission" date="2021-12" db="EMBL/GenBank/DDBJ databases">
        <authorList>
            <person name="Rodrigo-Torres L."/>
            <person name="Arahal R. D."/>
            <person name="Lucena T."/>
        </authorList>
    </citation>
    <scope>NUCLEOTIDE SEQUENCE</scope>
    <source>
        <strain evidence="2">CECT 8419</strain>
    </source>
</reference>
<dbReference type="InterPro" id="IPR013783">
    <property type="entry name" value="Ig-like_fold"/>
</dbReference>
<feature type="signal peptide" evidence="1">
    <location>
        <begin position="1"/>
        <end position="24"/>
    </location>
</feature>
<protein>
    <recommendedName>
        <fullName evidence="4">T9SS type A sorting domain-containing protein</fullName>
    </recommendedName>
</protein>
<comment type="caution">
    <text evidence="2">The sequence shown here is derived from an EMBL/GenBank/DDBJ whole genome shotgun (WGS) entry which is preliminary data.</text>
</comment>
<accession>A0ABM9B4N5</accession>
<evidence type="ECO:0000313" key="3">
    <source>
        <dbReference type="Proteomes" id="UP000837803"/>
    </source>
</evidence>